<proteinExistence type="predicted"/>
<accession>A0A379PJ99</accession>
<sequence>MNLGIELAKAFMRGELEPFAEPVEDSEQFIALSATYSERSASIESAVMELAHGSCHALTLALSDVLGLNSALVIRDAAGMPVHSGLYNTDLRLILDANGVHTIDEALNFWSRLAGGKCDATQIEVDDLYSICSCDEDEAAIVLEDFALIADFIQAEIIAKPYLQPAPAMRMG</sequence>
<evidence type="ECO:0000313" key="1">
    <source>
        <dbReference type="EMBL" id="SUE72717.1"/>
    </source>
</evidence>
<reference evidence="1 2" key="1">
    <citation type="submission" date="2018-06" db="EMBL/GenBank/DDBJ databases">
        <authorList>
            <consortium name="Pathogen Informatics"/>
            <person name="Doyle S."/>
        </authorList>
    </citation>
    <scope>NUCLEOTIDE SEQUENCE [LARGE SCALE GENOMIC DNA]</scope>
    <source>
        <strain evidence="1 2">NCTC10692</strain>
    </source>
</reference>
<dbReference type="RefSeq" id="WP_074860557.1">
    <property type="nucleotide sequence ID" value="NZ_FNZC01000064.1"/>
</dbReference>
<dbReference type="Proteomes" id="UP000255303">
    <property type="component" value="Unassembled WGS sequence"/>
</dbReference>
<gene>
    <name evidence="1" type="ORF">NCTC10692_04873</name>
</gene>
<organism evidence="1 2">
    <name type="scientific">Ectopseudomonas oleovorans</name>
    <name type="common">Pseudomonas oleovorans</name>
    <dbReference type="NCBI Taxonomy" id="301"/>
    <lineage>
        <taxon>Bacteria</taxon>
        <taxon>Pseudomonadati</taxon>
        <taxon>Pseudomonadota</taxon>
        <taxon>Gammaproteobacteria</taxon>
        <taxon>Pseudomonadales</taxon>
        <taxon>Pseudomonadaceae</taxon>
        <taxon>Ectopseudomonas</taxon>
    </lineage>
</organism>
<name>A0A379PJ99_ECTOL</name>
<protein>
    <submittedName>
        <fullName evidence="1">Uncharacterized protein</fullName>
    </submittedName>
</protein>
<dbReference type="AlphaFoldDB" id="A0A379PJ99"/>
<dbReference type="EMBL" id="UGUV01000003">
    <property type="protein sequence ID" value="SUE72717.1"/>
    <property type="molecule type" value="Genomic_DNA"/>
</dbReference>
<evidence type="ECO:0000313" key="2">
    <source>
        <dbReference type="Proteomes" id="UP000255303"/>
    </source>
</evidence>